<dbReference type="InterPro" id="IPR002110">
    <property type="entry name" value="Ankyrin_rpt"/>
</dbReference>
<dbReference type="Gene3D" id="1.25.40.20">
    <property type="entry name" value="Ankyrin repeat-containing domain"/>
    <property type="match status" value="1"/>
</dbReference>
<dbReference type="InterPro" id="IPR036770">
    <property type="entry name" value="Ankyrin_rpt-contain_sf"/>
</dbReference>
<dbReference type="Proteomes" id="UP001221757">
    <property type="component" value="Unassembled WGS sequence"/>
</dbReference>
<evidence type="ECO:0008006" key="3">
    <source>
        <dbReference type="Google" id="ProtNLM"/>
    </source>
</evidence>
<evidence type="ECO:0000313" key="2">
    <source>
        <dbReference type="Proteomes" id="UP001221757"/>
    </source>
</evidence>
<feature type="non-terminal residue" evidence="1">
    <location>
        <position position="1"/>
    </location>
</feature>
<dbReference type="SUPFAM" id="SSF48403">
    <property type="entry name" value="Ankyrin repeat"/>
    <property type="match status" value="1"/>
</dbReference>
<name>A0AAD7DGX1_MYCRO</name>
<proteinExistence type="predicted"/>
<evidence type="ECO:0000313" key="1">
    <source>
        <dbReference type="EMBL" id="KAJ7691477.1"/>
    </source>
</evidence>
<gene>
    <name evidence="1" type="ORF">B0H17DRAFT_895752</name>
</gene>
<accession>A0AAD7DGX1</accession>
<sequence length="67" mass="6912">GTYGTALHAASANGKVAVVELLLANRTDEEKKEYINIVAGTYGTALQGASANGHVAVVELLLANRTD</sequence>
<protein>
    <recommendedName>
        <fullName evidence="3">Ankyrin</fullName>
    </recommendedName>
</protein>
<keyword evidence="2" id="KW-1185">Reference proteome</keyword>
<organism evidence="1 2">
    <name type="scientific">Mycena rosella</name>
    <name type="common">Pink bonnet</name>
    <name type="synonym">Agaricus rosellus</name>
    <dbReference type="NCBI Taxonomy" id="1033263"/>
    <lineage>
        <taxon>Eukaryota</taxon>
        <taxon>Fungi</taxon>
        <taxon>Dikarya</taxon>
        <taxon>Basidiomycota</taxon>
        <taxon>Agaricomycotina</taxon>
        <taxon>Agaricomycetes</taxon>
        <taxon>Agaricomycetidae</taxon>
        <taxon>Agaricales</taxon>
        <taxon>Marasmiineae</taxon>
        <taxon>Mycenaceae</taxon>
        <taxon>Mycena</taxon>
    </lineage>
</organism>
<feature type="non-terminal residue" evidence="1">
    <location>
        <position position="67"/>
    </location>
</feature>
<dbReference type="AlphaFoldDB" id="A0AAD7DGX1"/>
<comment type="caution">
    <text evidence="1">The sequence shown here is derived from an EMBL/GenBank/DDBJ whole genome shotgun (WGS) entry which is preliminary data.</text>
</comment>
<dbReference type="Pfam" id="PF12796">
    <property type="entry name" value="Ank_2"/>
    <property type="match status" value="1"/>
</dbReference>
<reference evidence="1" key="1">
    <citation type="submission" date="2023-03" db="EMBL/GenBank/DDBJ databases">
        <title>Massive genome expansion in bonnet fungi (Mycena s.s.) driven by repeated elements and novel gene families across ecological guilds.</title>
        <authorList>
            <consortium name="Lawrence Berkeley National Laboratory"/>
            <person name="Harder C.B."/>
            <person name="Miyauchi S."/>
            <person name="Viragh M."/>
            <person name="Kuo A."/>
            <person name="Thoen E."/>
            <person name="Andreopoulos B."/>
            <person name="Lu D."/>
            <person name="Skrede I."/>
            <person name="Drula E."/>
            <person name="Henrissat B."/>
            <person name="Morin E."/>
            <person name="Kohler A."/>
            <person name="Barry K."/>
            <person name="LaButti K."/>
            <person name="Morin E."/>
            <person name="Salamov A."/>
            <person name="Lipzen A."/>
            <person name="Mereny Z."/>
            <person name="Hegedus B."/>
            <person name="Baldrian P."/>
            <person name="Stursova M."/>
            <person name="Weitz H."/>
            <person name="Taylor A."/>
            <person name="Grigoriev I.V."/>
            <person name="Nagy L.G."/>
            <person name="Martin F."/>
            <person name="Kauserud H."/>
        </authorList>
    </citation>
    <scope>NUCLEOTIDE SEQUENCE</scope>
    <source>
        <strain evidence="1">CBHHK067</strain>
    </source>
</reference>
<dbReference type="EMBL" id="JARKIE010000058">
    <property type="protein sequence ID" value="KAJ7691477.1"/>
    <property type="molecule type" value="Genomic_DNA"/>
</dbReference>